<dbReference type="PANTHER" id="PTHR47547:SF1">
    <property type="entry name" value="ASPARTATE-PROTON SYMPORTER"/>
    <property type="match status" value="1"/>
</dbReference>
<comment type="caution">
    <text evidence="2">The sequence shown here is derived from an EMBL/GenBank/DDBJ whole genome shotgun (WGS) entry which is preliminary data.</text>
</comment>
<organism evidence="2 3">
    <name type="scientific">Paraburkholderia domus</name>
    <dbReference type="NCBI Taxonomy" id="2793075"/>
    <lineage>
        <taxon>Bacteria</taxon>
        <taxon>Pseudomonadati</taxon>
        <taxon>Pseudomonadota</taxon>
        <taxon>Betaproteobacteria</taxon>
        <taxon>Burkholderiales</taxon>
        <taxon>Burkholderiaceae</taxon>
        <taxon>Paraburkholderia</taxon>
    </lineage>
</organism>
<keyword evidence="1" id="KW-0472">Membrane</keyword>
<sequence>MKQAVSRERCVSVWTGDAEEETARWLLNVNSAITWWKILVPVLTIFGLMMASTYWGLMSAAPDTYKLSGMYTALPAAGEMKAGPRWLTRLNRNRVPWLAVLVMWVAGALFLLPLPAWQQMVNYTTSVTVLTYGLGPIALLVLRRNLPELRLPFRMTGTSVIASLAFICSNLVIYWTGFKTNSCLFSMVAIGCTPCTTM</sequence>
<protein>
    <submittedName>
        <fullName evidence="2">Uncharacterized protein</fullName>
    </submittedName>
</protein>
<keyword evidence="1" id="KW-1133">Transmembrane helix</keyword>
<feature type="transmembrane region" description="Helical" evidence="1">
    <location>
        <begin position="154"/>
        <end position="177"/>
    </location>
</feature>
<dbReference type="Proteomes" id="UP000675121">
    <property type="component" value="Unassembled WGS sequence"/>
</dbReference>
<dbReference type="Gene3D" id="1.20.1740.10">
    <property type="entry name" value="Amino acid/polyamine transporter I"/>
    <property type="match status" value="1"/>
</dbReference>
<dbReference type="AlphaFoldDB" id="A0A9N8MZD0"/>
<accession>A0A9N8MZD0</accession>
<evidence type="ECO:0000313" key="3">
    <source>
        <dbReference type="Proteomes" id="UP000675121"/>
    </source>
</evidence>
<feature type="transmembrane region" description="Helical" evidence="1">
    <location>
        <begin position="120"/>
        <end position="142"/>
    </location>
</feature>
<dbReference type="RefSeq" id="WP_236060656.1">
    <property type="nucleotide sequence ID" value="NZ_CAJNAS010000014.1"/>
</dbReference>
<dbReference type="InterPro" id="IPR052962">
    <property type="entry name" value="AA_Transporter_AGT"/>
</dbReference>
<dbReference type="PANTHER" id="PTHR47547">
    <property type="match status" value="1"/>
</dbReference>
<feature type="transmembrane region" description="Helical" evidence="1">
    <location>
        <begin position="95"/>
        <end position="114"/>
    </location>
</feature>
<keyword evidence="1" id="KW-0812">Transmembrane</keyword>
<evidence type="ECO:0000256" key="1">
    <source>
        <dbReference type="SAM" id="Phobius"/>
    </source>
</evidence>
<name>A0A9N8MZD0_9BURK</name>
<feature type="transmembrane region" description="Helical" evidence="1">
    <location>
        <begin position="35"/>
        <end position="57"/>
    </location>
</feature>
<gene>
    <name evidence="2" type="ORF">R70211_04799</name>
</gene>
<proteinExistence type="predicted"/>
<dbReference type="EMBL" id="CAJNAS010000014">
    <property type="protein sequence ID" value="CAE6926277.1"/>
    <property type="molecule type" value="Genomic_DNA"/>
</dbReference>
<keyword evidence="3" id="KW-1185">Reference proteome</keyword>
<reference evidence="2" key="1">
    <citation type="submission" date="2021-02" db="EMBL/GenBank/DDBJ databases">
        <authorList>
            <person name="Vanwijnsberghe S."/>
        </authorList>
    </citation>
    <scope>NUCLEOTIDE SEQUENCE</scope>
    <source>
        <strain evidence="2">R-70211</strain>
    </source>
</reference>
<evidence type="ECO:0000313" key="2">
    <source>
        <dbReference type="EMBL" id="CAE6926277.1"/>
    </source>
</evidence>